<proteinExistence type="predicted"/>
<evidence type="ECO:0000313" key="2">
    <source>
        <dbReference type="EMBL" id="EAW32381.1"/>
    </source>
</evidence>
<sequence length="55" mass="6067">MHSNGGYAPAVVNAVLVILIIVAFEDVRYEPRNAVLFIPIVEFSCCADWGRIDSD</sequence>
<dbReference type="Proteomes" id="UP000004931">
    <property type="component" value="Unassembled WGS sequence"/>
</dbReference>
<organism evidence="2 3">
    <name type="scientific">marine gamma proteobacterium HTCC2143</name>
    <dbReference type="NCBI Taxonomy" id="247633"/>
    <lineage>
        <taxon>Bacteria</taxon>
        <taxon>Pseudomonadati</taxon>
        <taxon>Pseudomonadota</taxon>
        <taxon>Gammaproteobacteria</taxon>
        <taxon>Cellvibrionales</taxon>
        <taxon>Spongiibacteraceae</taxon>
        <taxon>BD1-7 clade</taxon>
    </lineage>
</organism>
<feature type="transmembrane region" description="Helical" evidence="1">
    <location>
        <begin position="6"/>
        <end position="24"/>
    </location>
</feature>
<keyword evidence="1" id="KW-1133">Transmembrane helix</keyword>
<name>A0Y8C7_9GAMM</name>
<protein>
    <submittedName>
        <fullName evidence="2">Uncharacterized protein</fullName>
    </submittedName>
</protein>
<reference evidence="2 3" key="1">
    <citation type="journal article" date="2010" name="J. Bacteriol.">
        <title>Genome sequence of the oligotrophic marine Gammaproteobacterium HTCC2143, isolated from the Oregon Coast.</title>
        <authorList>
            <person name="Oh H.M."/>
            <person name="Kang I."/>
            <person name="Ferriera S."/>
            <person name="Giovannoni S.J."/>
            <person name="Cho J.C."/>
        </authorList>
    </citation>
    <scope>NUCLEOTIDE SEQUENCE [LARGE SCALE GENOMIC DNA]</scope>
    <source>
        <strain evidence="2 3">HTCC2143</strain>
    </source>
</reference>
<dbReference type="EMBL" id="AAVT01000001">
    <property type="protein sequence ID" value="EAW32381.1"/>
    <property type="molecule type" value="Genomic_DNA"/>
</dbReference>
<keyword evidence="3" id="KW-1185">Reference proteome</keyword>
<accession>A0Y8C7</accession>
<evidence type="ECO:0000313" key="3">
    <source>
        <dbReference type="Proteomes" id="UP000004931"/>
    </source>
</evidence>
<gene>
    <name evidence="2" type="ORF">GP2143_14036</name>
</gene>
<keyword evidence="1" id="KW-0812">Transmembrane</keyword>
<keyword evidence="1" id="KW-0472">Membrane</keyword>
<comment type="caution">
    <text evidence="2">The sequence shown here is derived from an EMBL/GenBank/DDBJ whole genome shotgun (WGS) entry which is preliminary data.</text>
</comment>
<dbReference type="AlphaFoldDB" id="A0Y8C7"/>
<evidence type="ECO:0000256" key="1">
    <source>
        <dbReference type="SAM" id="Phobius"/>
    </source>
</evidence>